<organism evidence="3 4">
    <name type="scientific">Amycolatopsis cihanbeyliensis</name>
    <dbReference type="NCBI Taxonomy" id="1128664"/>
    <lineage>
        <taxon>Bacteria</taxon>
        <taxon>Bacillati</taxon>
        <taxon>Actinomycetota</taxon>
        <taxon>Actinomycetes</taxon>
        <taxon>Pseudonocardiales</taxon>
        <taxon>Pseudonocardiaceae</taxon>
        <taxon>Amycolatopsis</taxon>
    </lineage>
</organism>
<comment type="caution">
    <text evidence="3">The sequence shown here is derived from an EMBL/GenBank/DDBJ whole genome shotgun (WGS) entry which is preliminary data.</text>
</comment>
<evidence type="ECO:0000256" key="1">
    <source>
        <dbReference type="SAM" id="MobiDB-lite"/>
    </source>
</evidence>
<dbReference type="InterPro" id="IPR035437">
    <property type="entry name" value="SNase_OB-fold_sf"/>
</dbReference>
<keyword evidence="4" id="KW-1185">Reference proteome</keyword>
<sequence length="221" mass="22290">MCSNRRELGSNSMDLVPANQRATKNLLAMSLKISLTVFGMLFTLATICGLSTEKTHGSPAAKPAPAAVVPAKAATAPPAYPVTSVIDGGTVEVTGADGARRRITVRGLRAPSVDACFGTESFAWAAETLIGTKVTPRTSSGEPPGTVGTTDADLILPDGTNYAVAALDGGYASYVAADTPGAPVPPLQRAERTARSAEAGLWGPPCHGNAGGTSPATSASP</sequence>
<keyword evidence="3" id="KW-0378">Hydrolase</keyword>
<dbReference type="AlphaFoldDB" id="A0A542DM76"/>
<dbReference type="InterPro" id="IPR016071">
    <property type="entry name" value="Staphylococal_nuclease_OB-fold"/>
</dbReference>
<name>A0A542DM76_AMYCI</name>
<gene>
    <name evidence="3" type="ORF">FB471_3866</name>
</gene>
<evidence type="ECO:0000259" key="2">
    <source>
        <dbReference type="SMART" id="SM00318"/>
    </source>
</evidence>
<evidence type="ECO:0000313" key="3">
    <source>
        <dbReference type="EMBL" id="TQJ04085.1"/>
    </source>
</evidence>
<keyword evidence="3" id="KW-0540">Nuclease</keyword>
<dbReference type="SUPFAM" id="SSF50199">
    <property type="entry name" value="Staphylococcal nuclease"/>
    <property type="match status" value="1"/>
</dbReference>
<feature type="compositionally biased region" description="Polar residues" evidence="1">
    <location>
        <begin position="212"/>
        <end position="221"/>
    </location>
</feature>
<evidence type="ECO:0000313" key="4">
    <source>
        <dbReference type="Proteomes" id="UP000320876"/>
    </source>
</evidence>
<protein>
    <submittedName>
        <fullName evidence="3">Endonuclease YncB(Thermonuclease family)</fullName>
    </submittedName>
</protein>
<dbReference type="EMBL" id="VFML01000001">
    <property type="protein sequence ID" value="TQJ04085.1"/>
    <property type="molecule type" value="Genomic_DNA"/>
</dbReference>
<dbReference type="Gene3D" id="2.40.50.90">
    <property type="match status" value="1"/>
</dbReference>
<dbReference type="GO" id="GO:0004519">
    <property type="term" value="F:endonuclease activity"/>
    <property type="evidence" value="ECO:0007669"/>
    <property type="project" value="UniProtKB-KW"/>
</dbReference>
<dbReference type="SMART" id="SM00318">
    <property type="entry name" value="SNc"/>
    <property type="match status" value="1"/>
</dbReference>
<keyword evidence="3" id="KW-0255">Endonuclease</keyword>
<feature type="domain" description="TNase-like" evidence="2">
    <location>
        <begin position="76"/>
        <end position="204"/>
    </location>
</feature>
<reference evidence="3 4" key="1">
    <citation type="submission" date="2019-06" db="EMBL/GenBank/DDBJ databases">
        <title>Sequencing the genomes of 1000 actinobacteria strains.</title>
        <authorList>
            <person name="Klenk H.-P."/>
        </authorList>
    </citation>
    <scope>NUCLEOTIDE SEQUENCE [LARGE SCALE GENOMIC DNA]</scope>
    <source>
        <strain evidence="3 4">DSM 45679</strain>
    </source>
</reference>
<accession>A0A542DM76</accession>
<feature type="region of interest" description="Disordered" evidence="1">
    <location>
        <begin position="182"/>
        <end position="221"/>
    </location>
</feature>
<dbReference type="Proteomes" id="UP000320876">
    <property type="component" value="Unassembled WGS sequence"/>
</dbReference>
<proteinExistence type="predicted"/>